<dbReference type="GO" id="GO:0005886">
    <property type="term" value="C:plasma membrane"/>
    <property type="evidence" value="ECO:0007669"/>
    <property type="project" value="UniProtKB-SubCell"/>
</dbReference>
<evidence type="ECO:0000259" key="7">
    <source>
        <dbReference type="Pfam" id="PF03553"/>
    </source>
</evidence>
<evidence type="ECO:0000313" key="8">
    <source>
        <dbReference type="EMBL" id="RCS49312.1"/>
    </source>
</evidence>
<feature type="transmembrane region" description="Helical" evidence="6">
    <location>
        <begin position="6"/>
        <end position="23"/>
    </location>
</feature>
<feature type="transmembrane region" description="Helical" evidence="6">
    <location>
        <begin position="524"/>
        <end position="544"/>
    </location>
</feature>
<feature type="transmembrane region" description="Helical" evidence="6">
    <location>
        <begin position="355"/>
        <end position="375"/>
    </location>
</feature>
<keyword evidence="2" id="KW-1003">Cell membrane</keyword>
<comment type="caution">
    <text evidence="8">The sequence shown here is derived from an EMBL/GenBank/DDBJ whole genome shotgun (WGS) entry which is preliminary data.</text>
</comment>
<comment type="subcellular location">
    <subcellularLocation>
        <location evidence="1">Cell membrane</location>
        <topology evidence="1">Multi-pass membrane protein</topology>
    </subcellularLocation>
</comment>
<reference evidence="8 9" key="1">
    <citation type="submission" date="2018-07" db="EMBL/GenBank/DDBJ databases">
        <title>Comparative genomes isolates from brazilian mangrove.</title>
        <authorList>
            <person name="De Araujo J.E."/>
            <person name="Taketani R.G."/>
            <person name="Silva M.C.P."/>
            <person name="Lourenco M.V."/>
            <person name="Oliveira V.M."/>
            <person name="Andreote F.D."/>
        </authorList>
    </citation>
    <scope>NUCLEOTIDE SEQUENCE [LARGE SCALE GENOMIC DNA]</scope>
    <source>
        <strain evidence="8 9">HEX PRIS-MGV</strain>
    </source>
</reference>
<evidence type="ECO:0000256" key="3">
    <source>
        <dbReference type="ARBA" id="ARBA00022692"/>
    </source>
</evidence>
<evidence type="ECO:0000256" key="5">
    <source>
        <dbReference type="ARBA" id="ARBA00023136"/>
    </source>
</evidence>
<evidence type="ECO:0000256" key="4">
    <source>
        <dbReference type="ARBA" id="ARBA00022989"/>
    </source>
</evidence>
<organism evidence="8 9">
    <name type="scientific">Bremerella cremea</name>
    <dbReference type="NCBI Taxonomy" id="1031537"/>
    <lineage>
        <taxon>Bacteria</taxon>
        <taxon>Pseudomonadati</taxon>
        <taxon>Planctomycetota</taxon>
        <taxon>Planctomycetia</taxon>
        <taxon>Pirellulales</taxon>
        <taxon>Pirellulaceae</taxon>
        <taxon>Bremerella</taxon>
    </lineage>
</organism>
<feature type="transmembrane region" description="Helical" evidence="6">
    <location>
        <begin position="201"/>
        <end position="218"/>
    </location>
</feature>
<dbReference type="Proteomes" id="UP000253562">
    <property type="component" value="Unassembled WGS sequence"/>
</dbReference>
<dbReference type="Pfam" id="PF03553">
    <property type="entry name" value="Na_H_antiporter"/>
    <property type="match status" value="1"/>
</dbReference>
<dbReference type="RefSeq" id="WP_114369027.1">
    <property type="nucleotide sequence ID" value="NZ_QPEX01000024.1"/>
</dbReference>
<name>A0A368KT74_9BACT</name>
<evidence type="ECO:0000256" key="1">
    <source>
        <dbReference type="ARBA" id="ARBA00004651"/>
    </source>
</evidence>
<dbReference type="EMBL" id="QPEX01000024">
    <property type="protein sequence ID" value="RCS49312.1"/>
    <property type="molecule type" value="Genomic_DNA"/>
</dbReference>
<feature type="transmembrane region" description="Helical" evidence="6">
    <location>
        <begin position="150"/>
        <end position="171"/>
    </location>
</feature>
<keyword evidence="4 6" id="KW-1133">Transmembrane helix</keyword>
<feature type="transmembrane region" description="Helical" evidence="6">
    <location>
        <begin position="411"/>
        <end position="434"/>
    </location>
</feature>
<accession>A0A368KT74</accession>
<feature type="transmembrane region" description="Helical" evidence="6">
    <location>
        <begin position="279"/>
        <end position="302"/>
    </location>
</feature>
<feature type="transmembrane region" description="Helical" evidence="6">
    <location>
        <begin position="502"/>
        <end position="518"/>
    </location>
</feature>
<feature type="domain" description="Na+/H+ antiporter NhaC-like C-terminal" evidence="7">
    <location>
        <begin position="162"/>
        <end position="514"/>
    </location>
</feature>
<feature type="transmembrane region" description="Helical" evidence="6">
    <location>
        <begin position="325"/>
        <end position="343"/>
    </location>
</feature>
<dbReference type="PANTHER" id="PTHR43478">
    <property type="entry name" value="NA+/H+ ANTIPORTER-RELATED"/>
    <property type="match status" value="1"/>
</dbReference>
<dbReference type="InterPro" id="IPR018461">
    <property type="entry name" value="Na/H_Antiport_NhaC-like_C"/>
</dbReference>
<dbReference type="OrthoDB" id="9762978at2"/>
<keyword evidence="3 6" id="KW-0812">Transmembrane</keyword>
<protein>
    <recommendedName>
        <fullName evidence="7">Na+/H+ antiporter NhaC-like C-terminal domain-containing protein</fullName>
    </recommendedName>
</protein>
<evidence type="ECO:0000256" key="2">
    <source>
        <dbReference type="ARBA" id="ARBA00022475"/>
    </source>
</evidence>
<feature type="transmembrane region" description="Helical" evidence="6">
    <location>
        <begin position="71"/>
        <end position="91"/>
    </location>
</feature>
<proteinExistence type="predicted"/>
<dbReference type="AlphaFoldDB" id="A0A368KT74"/>
<evidence type="ECO:0000256" key="6">
    <source>
        <dbReference type="SAM" id="Phobius"/>
    </source>
</evidence>
<dbReference type="PANTHER" id="PTHR43478:SF1">
    <property type="entry name" value="NA+_H+ ANTIPORTER NHAC-LIKE C-TERMINAL DOMAIN-CONTAINING PROTEIN"/>
    <property type="match status" value="1"/>
</dbReference>
<keyword evidence="5 6" id="KW-0472">Membrane</keyword>
<sequence length="564" mass="60356">MDHHPFGWLSLIPPLTAIALAIITRRTVLSLFVGILVGGIILADGHPLSGGWIAAKDFIWAKFWEDSKQQVFAFTLLIGGMIGLVSESGGIRGLVNLIVPWAYTRVRGQVTTWLMGLLIFFDDYANSLLLGGTMREITDRLKISREKLSYIIDSTAAPVSGLALVSTWVAAEIGYIQDGIDQITSATKPEAFQLFLESIPYRFYSWWALLLVPMVALLKRDFGPMLTAEVNILRDTGNKSDTPGSNNQHSHEMNWIDRFTSSLSDRFQLKPESPLTSNWVNAAIPVGTLLLVVILVLFYTGYQKASLDTESPSILQIAGAGESNLALLYGSGISLIVAFFLIAPQRLLSGKQLGWSILMGMKSMAPAIFILWFAAALSAETAKPSENGLGTAEYLKTMISSNLSVEMLPSATFLLAAAVAFSTGTSWGTMGILAPISISLSHSMLVADGGVLDPHDPILLTVVGSVLSGAIFGDHCSPISDTTILSSQSCGCNHVAHVRTQMPYAILGAIASVVAGTLPIGLGVPVFACHILGIVVLVGTLWLVGRNAETIAAETAEPLVEGDQ</sequence>
<gene>
    <name evidence="8" type="ORF">DTL42_12310</name>
</gene>
<evidence type="ECO:0000313" key="9">
    <source>
        <dbReference type="Proteomes" id="UP000253562"/>
    </source>
</evidence>